<dbReference type="EMBL" id="AE017125">
    <property type="protein sequence ID" value="AAP76795.1"/>
    <property type="molecule type" value="Genomic_DNA"/>
</dbReference>
<name>Q7VJP5_HELHP</name>
<comment type="subcellular location">
    <subcellularLocation>
        <location evidence="3">Cell envelope</location>
    </subcellularLocation>
</comment>
<dbReference type="SUPFAM" id="SSF56770">
    <property type="entry name" value="HydA/Nqo6-like"/>
    <property type="match status" value="1"/>
</dbReference>
<dbReference type="GO" id="GO:0046872">
    <property type="term" value="F:metal ion binding"/>
    <property type="evidence" value="ECO:0007669"/>
    <property type="project" value="UniProtKB-KW"/>
</dbReference>
<dbReference type="Gene3D" id="4.10.480.10">
    <property type="entry name" value="Cytochrome-c3 hydrogenase, C-terminal domain"/>
    <property type="match status" value="1"/>
</dbReference>
<dbReference type="GO" id="GO:0009061">
    <property type="term" value="P:anaerobic respiration"/>
    <property type="evidence" value="ECO:0007669"/>
    <property type="project" value="TreeGrafter"/>
</dbReference>
<dbReference type="OrthoDB" id="9766729at2"/>
<dbReference type="Pfam" id="PF01058">
    <property type="entry name" value="Oxidored_q6"/>
    <property type="match status" value="1"/>
</dbReference>
<evidence type="ECO:0000256" key="3">
    <source>
        <dbReference type="ARBA" id="ARBA00004196"/>
    </source>
</evidence>
<dbReference type="Pfam" id="PF14720">
    <property type="entry name" value="NiFe_hyd_SSU_C"/>
    <property type="match status" value="1"/>
</dbReference>
<keyword evidence="9" id="KW-0560">Oxidoreductase</keyword>
<dbReference type="KEGG" id="hhe:HH_0198"/>
<dbReference type="GO" id="GO:0051538">
    <property type="term" value="F:3 iron, 4 sulfur cluster binding"/>
    <property type="evidence" value="ECO:0007669"/>
    <property type="project" value="UniProtKB-KW"/>
</dbReference>
<protein>
    <submittedName>
        <fullName evidence="15">Uncharacterized protein</fullName>
    </submittedName>
</protein>
<keyword evidence="11" id="KW-0411">Iron-sulfur</keyword>
<evidence type="ECO:0000256" key="2">
    <source>
        <dbReference type="ARBA" id="ARBA00001966"/>
    </source>
</evidence>
<organism evidence="15 16">
    <name type="scientific">Helicobacter hepaticus (strain ATCC 51449 / 3B1)</name>
    <dbReference type="NCBI Taxonomy" id="235279"/>
    <lineage>
        <taxon>Bacteria</taxon>
        <taxon>Pseudomonadati</taxon>
        <taxon>Campylobacterota</taxon>
        <taxon>Epsilonproteobacteria</taxon>
        <taxon>Campylobacterales</taxon>
        <taxon>Helicobacteraceae</taxon>
        <taxon>Helicobacter</taxon>
    </lineage>
</organism>
<keyword evidence="10" id="KW-0408">Iron</keyword>
<evidence type="ECO:0000313" key="16">
    <source>
        <dbReference type="Proteomes" id="UP000002495"/>
    </source>
</evidence>
<evidence type="ECO:0000256" key="5">
    <source>
        <dbReference type="ARBA" id="ARBA00011771"/>
    </source>
</evidence>
<keyword evidence="16" id="KW-1185">Reference proteome</keyword>
<dbReference type="GO" id="GO:0009055">
    <property type="term" value="F:electron transfer activity"/>
    <property type="evidence" value="ECO:0007669"/>
    <property type="project" value="TreeGrafter"/>
</dbReference>
<dbReference type="InterPro" id="IPR037148">
    <property type="entry name" value="NiFe-Hase_small_C_sf"/>
</dbReference>
<keyword evidence="6" id="KW-0004">4Fe-4S</keyword>
<evidence type="ECO:0000256" key="1">
    <source>
        <dbReference type="ARBA" id="ARBA00001927"/>
    </source>
</evidence>
<comment type="subunit">
    <text evidence="5">Heterodimer of a large and a small subunit.</text>
</comment>
<keyword evidence="12" id="KW-0003">3Fe-4S</keyword>
<dbReference type="AlphaFoldDB" id="Q7VJP5"/>
<dbReference type="STRING" id="235279.HH_0198"/>
<comment type="cofactor">
    <cofactor evidence="2">
        <name>[4Fe-4S] cluster</name>
        <dbReference type="ChEBI" id="CHEBI:49883"/>
    </cofactor>
</comment>
<dbReference type="GO" id="GO:0051539">
    <property type="term" value="F:4 iron, 4 sulfur cluster binding"/>
    <property type="evidence" value="ECO:0007669"/>
    <property type="project" value="UniProtKB-KW"/>
</dbReference>
<evidence type="ECO:0000256" key="7">
    <source>
        <dbReference type="ARBA" id="ARBA00022723"/>
    </source>
</evidence>
<dbReference type="InterPro" id="IPR037024">
    <property type="entry name" value="NiFe_Hase_small_N_sf"/>
</dbReference>
<dbReference type="GO" id="GO:0030313">
    <property type="term" value="C:cell envelope"/>
    <property type="evidence" value="ECO:0007669"/>
    <property type="project" value="UniProtKB-SubCell"/>
</dbReference>
<comment type="cofactor">
    <cofactor evidence="1">
        <name>[3Fe-4S] cluster</name>
        <dbReference type="ChEBI" id="CHEBI:21137"/>
    </cofactor>
</comment>
<evidence type="ECO:0000313" key="15">
    <source>
        <dbReference type="EMBL" id="AAP76795.1"/>
    </source>
</evidence>
<dbReference type="NCBIfam" id="TIGR00391">
    <property type="entry name" value="hydA"/>
    <property type="match status" value="1"/>
</dbReference>
<dbReference type="PANTHER" id="PTHR30013">
    <property type="entry name" value="NIFE / NIFESE HYDROGENASE SMALL SUBUNIT FAMILY MEMBER"/>
    <property type="match status" value="1"/>
</dbReference>
<sequence>MDKTQILERLNIHLNTLKITYKESRHKVNVQWVSYICSLIGIPKEGVELCAQILSLKPPTRLVWLHLAECTGCSSSFLRLDKPDIESVLLEYITLEYHETIMGAVGFSAKKSLHNTLDKEFILVIEGGVSLGNHAHFLTSGADSITGEEECKEVAQKAQAIFAVGTCSSFGGVQAAYPNPTQSIGIDSFLSQRIINIPGCPPSEANIIGSILYYILLQELPPTDSLHRPIWSYGKNLHDMCERKAKFESGDFVQSFDDPHLEDGYCLYKVGCKGPYVFNNCPKVKFNAKTSYPIQAGHGCIACSEPDFWDSFGRIEEPLNNSNAYLRQSKTLQNLPHIHNLKESLGERILCLDLDTLSPTRIYTQSSQSNLLTLCFQSHLPTLLAQIAKRNKLGARLVENYKQWRVQQQLPDININQDFQGEPSHNVSDILKLIAEMFGKSNPNALDTLENAQNYLFTHISKLDMKLNGKEVCNIDIDKSLRLPLCYLLGGLEIEGVAYGVVSSICEILSLSLVELCKYYDLEQVAFKGNLMENTLIQDRFANYLPKWIQVV</sequence>
<comment type="similarity">
    <text evidence="4">Belongs to the [NiFe]/[NiFeSe] hydrogenase small subunit family.</text>
</comment>
<gene>
    <name evidence="15" type="ordered locus">HH_0198</name>
</gene>
<dbReference type="PANTHER" id="PTHR30013:SF7">
    <property type="entry name" value="HYDROGENASE-2 SMALL CHAIN"/>
    <property type="match status" value="1"/>
</dbReference>
<evidence type="ECO:0000256" key="12">
    <source>
        <dbReference type="ARBA" id="ARBA00023291"/>
    </source>
</evidence>
<dbReference type="GO" id="GO:0044569">
    <property type="term" value="C:[Ni-Fe] hydrogenase complex"/>
    <property type="evidence" value="ECO:0007669"/>
    <property type="project" value="TreeGrafter"/>
</dbReference>
<evidence type="ECO:0000259" key="13">
    <source>
        <dbReference type="Pfam" id="PF01058"/>
    </source>
</evidence>
<dbReference type="GO" id="GO:0016020">
    <property type="term" value="C:membrane"/>
    <property type="evidence" value="ECO:0007669"/>
    <property type="project" value="TreeGrafter"/>
</dbReference>
<accession>Q7VJP5</accession>
<keyword evidence="8" id="KW-0732">Signal</keyword>
<dbReference type="InterPro" id="IPR001821">
    <property type="entry name" value="NiFe_hydrogenase_ssu"/>
</dbReference>
<keyword evidence="7" id="KW-0479">Metal-binding</keyword>
<dbReference type="PRINTS" id="PR00614">
    <property type="entry name" value="NIHGNASESMLL"/>
</dbReference>
<dbReference type="GO" id="GO:0009375">
    <property type="term" value="C:ferredoxin hydrogenase complex"/>
    <property type="evidence" value="ECO:0007669"/>
    <property type="project" value="InterPro"/>
</dbReference>
<evidence type="ECO:0000256" key="4">
    <source>
        <dbReference type="ARBA" id="ARBA00006605"/>
    </source>
</evidence>
<dbReference type="HOGENOM" id="CLU_459884_0_0_7"/>
<evidence type="ECO:0000256" key="10">
    <source>
        <dbReference type="ARBA" id="ARBA00023004"/>
    </source>
</evidence>
<dbReference type="RefSeq" id="WP_011115041.1">
    <property type="nucleotide sequence ID" value="NC_004917.1"/>
</dbReference>
<dbReference type="InterPro" id="IPR027394">
    <property type="entry name" value="Cytochrome-c3_hydrogenase_C"/>
</dbReference>
<evidence type="ECO:0000256" key="9">
    <source>
        <dbReference type="ARBA" id="ARBA00023002"/>
    </source>
</evidence>
<evidence type="ECO:0000256" key="6">
    <source>
        <dbReference type="ARBA" id="ARBA00022485"/>
    </source>
</evidence>
<dbReference type="Gene3D" id="3.40.50.700">
    <property type="entry name" value="NADH:ubiquinone oxidoreductase-like, 20kDa subunit"/>
    <property type="match status" value="1"/>
</dbReference>
<reference evidence="15 16" key="1">
    <citation type="journal article" date="2003" name="Proc. Natl. Acad. Sci. U.S.A.">
        <title>The complete genome sequence of the carcinogenic bacterium Helicobacter hepaticus.</title>
        <authorList>
            <person name="Suerbaum S."/>
            <person name="Josenhans C."/>
            <person name="Sterzenbach T."/>
            <person name="Drescher B."/>
            <person name="Brandt P."/>
            <person name="Bell M."/>
            <person name="Droege M."/>
            <person name="Fartmann B."/>
            <person name="Fischer H.-P."/>
            <person name="Ge Z."/>
            <person name="Hoerster A."/>
            <person name="Holland R."/>
            <person name="Klein K."/>
            <person name="Koenig J."/>
            <person name="Macko L."/>
            <person name="Mendz G.L."/>
            <person name="Nyakatura G."/>
            <person name="Schauer D.B."/>
            <person name="Shen Z."/>
            <person name="Weber J."/>
            <person name="Frosch M."/>
            <person name="Fox J.G."/>
        </authorList>
    </citation>
    <scope>NUCLEOTIDE SEQUENCE [LARGE SCALE GENOMIC DNA]</scope>
    <source>
        <strain evidence="16">ATCC 51449 / 3B1</strain>
    </source>
</reference>
<evidence type="ECO:0000259" key="14">
    <source>
        <dbReference type="Pfam" id="PF14720"/>
    </source>
</evidence>
<dbReference type="InterPro" id="IPR006137">
    <property type="entry name" value="NADH_UbQ_OxRdtase-like_20kDa"/>
</dbReference>
<evidence type="ECO:0000256" key="8">
    <source>
        <dbReference type="ARBA" id="ARBA00022729"/>
    </source>
</evidence>
<dbReference type="Proteomes" id="UP000002495">
    <property type="component" value="Chromosome"/>
</dbReference>
<feature type="domain" description="Cytochrome-c3 hydrogenase C-terminal" evidence="14">
    <location>
        <begin position="233"/>
        <end position="312"/>
    </location>
</feature>
<proteinExistence type="inferred from homology"/>
<dbReference type="eggNOG" id="COG1740">
    <property type="taxonomic scope" value="Bacteria"/>
</dbReference>
<dbReference type="GO" id="GO:0008901">
    <property type="term" value="F:ferredoxin hydrogenase activity"/>
    <property type="evidence" value="ECO:0007669"/>
    <property type="project" value="InterPro"/>
</dbReference>
<evidence type="ECO:0000256" key="11">
    <source>
        <dbReference type="ARBA" id="ARBA00023014"/>
    </source>
</evidence>
<feature type="domain" description="NADH:ubiquinone oxidoreductase-like 20kDa subunit" evidence="13">
    <location>
        <begin position="70"/>
        <end position="213"/>
    </location>
</feature>